<sequence length="338" mass="37283">MRMVKKDRLGLGLTAVLLVVTIWISKKFGWNEINTALMLGIVVGNLFLGRKAYKFYPGFNFANKKILPIAITCLGVKVNYIILLDLGVKIIGFVFLMVVMLLLTGKYVAKFMGEKEEFGLLLGSGGVASIAGTSEVLGEPEEEFALAIIAMNILGLTAMMIMPGISRFLGFDSTQSALYIGGTLSSFIHIIPAAYSIGAESLGLALLIKTGKLLFFPLVLIYIAGTKKKKSTDEKKMEKKKIKLPFFVKGFMVVGVIFTALQYGTEKINLQWYIDGVRYLKLIFSYTFKYLLMFALIGIGGKINIRTLLVNGKRLIIYSLVLMVVQLALGAGLVKMFY</sequence>
<comment type="subcellular location">
    <subcellularLocation>
        <location evidence="1">Cell membrane</location>
        <topology evidence="1">Multi-pass membrane protein</topology>
    </subcellularLocation>
</comment>
<keyword evidence="3" id="KW-1003">Cell membrane</keyword>
<evidence type="ECO:0000313" key="9">
    <source>
        <dbReference type="Proteomes" id="UP000263486"/>
    </source>
</evidence>
<feature type="transmembrane region" description="Helical" evidence="7">
    <location>
        <begin position="144"/>
        <end position="165"/>
    </location>
</feature>
<comment type="caution">
    <text evidence="8">The sequence shown here is derived from an EMBL/GenBank/DDBJ whole genome shotgun (WGS) entry which is preliminary data.</text>
</comment>
<feature type="transmembrane region" description="Helical" evidence="7">
    <location>
        <begin position="204"/>
        <end position="225"/>
    </location>
</feature>
<organism evidence="8 9">
    <name type="scientific">Psychrilyobacter piezotolerans</name>
    <dbReference type="NCBI Taxonomy" id="2293438"/>
    <lineage>
        <taxon>Bacteria</taxon>
        <taxon>Fusobacteriati</taxon>
        <taxon>Fusobacteriota</taxon>
        <taxon>Fusobacteriia</taxon>
        <taxon>Fusobacteriales</taxon>
        <taxon>Fusobacteriaceae</taxon>
        <taxon>Psychrilyobacter</taxon>
    </lineage>
</organism>
<evidence type="ECO:0000256" key="1">
    <source>
        <dbReference type="ARBA" id="ARBA00004651"/>
    </source>
</evidence>
<dbReference type="Pfam" id="PF03601">
    <property type="entry name" value="Cons_hypoth698"/>
    <property type="match status" value="1"/>
</dbReference>
<evidence type="ECO:0000256" key="4">
    <source>
        <dbReference type="ARBA" id="ARBA00022692"/>
    </source>
</evidence>
<accession>A0ABX9KKF7</accession>
<evidence type="ECO:0000256" key="6">
    <source>
        <dbReference type="ARBA" id="ARBA00023136"/>
    </source>
</evidence>
<feature type="transmembrane region" description="Helical" evidence="7">
    <location>
        <begin position="90"/>
        <end position="109"/>
    </location>
</feature>
<keyword evidence="4 7" id="KW-0812">Transmembrane</keyword>
<dbReference type="PANTHER" id="PTHR30106">
    <property type="entry name" value="INNER MEMBRANE PROTEIN YEIH-RELATED"/>
    <property type="match status" value="1"/>
</dbReference>
<dbReference type="InterPro" id="IPR018383">
    <property type="entry name" value="UPF0324_pro"/>
</dbReference>
<keyword evidence="6 7" id="KW-0472">Membrane</keyword>
<feature type="transmembrane region" description="Helical" evidence="7">
    <location>
        <begin position="34"/>
        <end position="53"/>
    </location>
</feature>
<evidence type="ECO:0000256" key="5">
    <source>
        <dbReference type="ARBA" id="ARBA00022989"/>
    </source>
</evidence>
<dbReference type="EMBL" id="QUAJ01000002">
    <property type="protein sequence ID" value="REI42981.1"/>
    <property type="molecule type" value="Genomic_DNA"/>
</dbReference>
<keyword evidence="5 7" id="KW-1133">Transmembrane helix</keyword>
<gene>
    <name evidence="8" type="ORF">DYH56_02210</name>
</gene>
<feature type="transmembrane region" description="Helical" evidence="7">
    <location>
        <begin position="246"/>
        <end position="263"/>
    </location>
</feature>
<name>A0ABX9KKF7_9FUSO</name>
<keyword evidence="9" id="KW-1185">Reference proteome</keyword>
<evidence type="ECO:0000256" key="2">
    <source>
        <dbReference type="ARBA" id="ARBA00007977"/>
    </source>
</evidence>
<feature type="transmembrane region" description="Helical" evidence="7">
    <location>
        <begin position="283"/>
        <end position="303"/>
    </location>
</feature>
<dbReference type="Proteomes" id="UP000263486">
    <property type="component" value="Unassembled WGS sequence"/>
</dbReference>
<feature type="transmembrane region" description="Helical" evidence="7">
    <location>
        <begin position="177"/>
        <end position="198"/>
    </location>
</feature>
<comment type="similarity">
    <text evidence="2">Belongs to the UPF0324 family.</text>
</comment>
<evidence type="ECO:0000256" key="7">
    <source>
        <dbReference type="SAM" id="Phobius"/>
    </source>
</evidence>
<evidence type="ECO:0000256" key="3">
    <source>
        <dbReference type="ARBA" id="ARBA00022475"/>
    </source>
</evidence>
<reference evidence="8 9" key="1">
    <citation type="submission" date="2018-08" db="EMBL/GenBank/DDBJ databases">
        <title>Draft genome sequence of Psychrilyobacter sp. strain SD5 isolated from Black Sea water.</title>
        <authorList>
            <person name="Yadav S."/>
            <person name="Villanueva L."/>
            <person name="Damste J.S.S."/>
        </authorList>
    </citation>
    <scope>NUCLEOTIDE SEQUENCE [LARGE SCALE GENOMIC DNA]</scope>
    <source>
        <strain evidence="8 9">SD5</strain>
    </source>
</reference>
<evidence type="ECO:0000313" key="8">
    <source>
        <dbReference type="EMBL" id="REI42981.1"/>
    </source>
</evidence>
<protein>
    <submittedName>
        <fullName evidence="8">Sulfate exporter family transporter</fullName>
    </submittedName>
</protein>
<feature type="transmembrane region" description="Helical" evidence="7">
    <location>
        <begin position="315"/>
        <end position="334"/>
    </location>
</feature>
<dbReference type="PANTHER" id="PTHR30106:SF2">
    <property type="entry name" value="UPF0324 INNER MEMBRANE PROTEIN YEIH"/>
    <property type="match status" value="1"/>
</dbReference>
<proteinExistence type="inferred from homology"/>